<dbReference type="RefSeq" id="XP_058311860.1">
    <property type="nucleotide sequence ID" value="XM_058449516.1"/>
</dbReference>
<comment type="caution">
    <text evidence="3">The sequence shown here is derived from an EMBL/GenBank/DDBJ whole genome shotgun (WGS) entry which is preliminary data.</text>
</comment>
<reference evidence="3" key="2">
    <citation type="journal article" date="2023" name="IMA Fungus">
        <title>Comparative genomic study of the Penicillium genus elucidates a diverse pangenome and 15 lateral gene transfer events.</title>
        <authorList>
            <person name="Petersen C."/>
            <person name="Sorensen T."/>
            <person name="Nielsen M.R."/>
            <person name="Sondergaard T.E."/>
            <person name="Sorensen J.L."/>
            <person name="Fitzpatrick D.A."/>
            <person name="Frisvad J.C."/>
            <person name="Nielsen K.L."/>
        </authorList>
    </citation>
    <scope>NUCLEOTIDE SEQUENCE</scope>
    <source>
        <strain evidence="3">IBT 15544</strain>
    </source>
</reference>
<evidence type="ECO:0000313" key="4">
    <source>
        <dbReference type="Proteomes" id="UP001150904"/>
    </source>
</evidence>
<comment type="similarity">
    <text evidence="2">Belongs to the glycosyl hydrolase 88 family.</text>
</comment>
<keyword evidence="3" id="KW-0326">Glycosidase</keyword>
<dbReference type="PANTHER" id="PTHR36845">
    <property type="entry name" value="HYDROLASE, PUTATIVE (AFU_ORTHOLOGUE AFUA_7G05090)-RELATED"/>
    <property type="match status" value="1"/>
</dbReference>
<reference evidence="3" key="1">
    <citation type="submission" date="2022-12" db="EMBL/GenBank/DDBJ databases">
        <authorList>
            <person name="Petersen C."/>
        </authorList>
    </citation>
    <scope>NUCLEOTIDE SEQUENCE</scope>
    <source>
        <strain evidence="3">IBT 15544</strain>
    </source>
</reference>
<dbReference type="GeneID" id="83176817"/>
<evidence type="ECO:0000256" key="1">
    <source>
        <dbReference type="ARBA" id="ARBA00022801"/>
    </source>
</evidence>
<dbReference type="PANTHER" id="PTHR36845:SF1">
    <property type="entry name" value="HYDROLASE, PUTATIVE (AFU_ORTHOLOGUE AFUA_7G05090)-RELATED"/>
    <property type="match status" value="1"/>
</dbReference>
<evidence type="ECO:0000313" key="3">
    <source>
        <dbReference type="EMBL" id="KAJ5216047.1"/>
    </source>
</evidence>
<dbReference type="GO" id="GO:0052757">
    <property type="term" value="F:chondroitin hydrolase activity"/>
    <property type="evidence" value="ECO:0007669"/>
    <property type="project" value="TreeGrafter"/>
</dbReference>
<accession>A0A9W9TAX3</accession>
<keyword evidence="1" id="KW-0378">Hydrolase</keyword>
<dbReference type="Gene3D" id="1.50.10.10">
    <property type="match status" value="1"/>
</dbReference>
<dbReference type="AlphaFoldDB" id="A0A9W9TAX3"/>
<name>A0A9W9TAX3_9EURO</name>
<dbReference type="GO" id="GO:0000272">
    <property type="term" value="P:polysaccharide catabolic process"/>
    <property type="evidence" value="ECO:0007669"/>
    <property type="project" value="TreeGrafter"/>
</dbReference>
<dbReference type="InterPro" id="IPR052369">
    <property type="entry name" value="UG_Glycosaminoglycan_Hydrolase"/>
</dbReference>
<dbReference type="EMBL" id="JAPQKR010000005">
    <property type="protein sequence ID" value="KAJ5216047.1"/>
    <property type="molecule type" value="Genomic_DNA"/>
</dbReference>
<gene>
    <name evidence="3" type="ORF">N7498_002454</name>
</gene>
<evidence type="ECO:0000256" key="2">
    <source>
        <dbReference type="ARBA" id="ARBA00038358"/>
    </source>
</evidence>
<dbReference type="OrthoDB" id="2317065at2759"/>
<dbReference type="InterPro" id="IPR012341">
    <property type="entry name" value="6hp_glycosidase-like_sf"/>
</dbReference>
<proteinExistence type="inferred from homology"/>
<dbReference type="InterPro" id="IPR008928">
    <property type="entry name" value="6-hairpin_glycosidase_sf"/>
</dbReference>
<dbReference type="Proteomes" id="UP001150904">
    <property type="component" value="Unassembled WGS sequence"/>
</dbReference>
<organism evidence="3 4">
    <name type="scientific">Penicillium cinerascens</name>
    <dbReference type="NCBI Taxonomy" id="70096"/>
    <lineage>
        <taxon>Eukaryota</taxon>
        <taxon>Fungi</taxon>
        <taxon>Dikarya</taxon>
        <taxon>Ascomycota</taxon>
        <taxon>Pezizomycotina</taxon>
        <taxon>Eurotiomycetes</taxon>
        <taxon>Eurotiomycetidae</taxon>
        <taxon>Eurotiales</taxon>
        <taxon>Aspergillaceae</taxon>
        <taxon>Penicillium</taxon>
    </lineage>
</organism>
<protein>
    <submittedName>
        <fullName evidence="3">Six-hairpin glycosidase-like protein</fullName>
    </submittedName>
</protein>
<keyword evidence="4" id="KW-1185">Reference proteome</keyword>
<sequence>MSARKDTHDLGFIVQPALRRDWELFGNKKSLDALITAADSLASRYDERVQAIRSWDGFSNAHHHITSMDDDFLVIIDSLCNLDLLFYAGSYTRNARLLSIASTHATTLLTSHLRKEKMVNNETCYSTYHGVNFSPQTGNVKRKLTAQGYSDSSTWARGQAWAILGYAQTFSWTKQPEFLDAAKGLANYFIYRLESAPKIVEEDGRGRYVPLWDFDAPITYTTINGASAPLRDVSAGMVAANGMVVLYGQLLGIGDHDSAKRYLDYAMAIAKDTVALAYNRGEMRLILDEESSKIRAEACGGVTERRFDAILERSTANFNENHADRDWDHGLVYADYYFLELGNRLLSLGLV</sequence>
<dbReference type="SUPFAM" id="SSF48208">
    <property type="entry name" value="Six-hairpin glycosidases"/>
    <property type="match status" value="1"/>
</dbReference>